<dbReference type="SUPFAM" id="SSF89562">
    <property type="entry name" value="RraA-like"/>
    <property type="match status" value="1"/>
</dbReference>
<evidence type="ECO:0000256" key="2">
    <source>
        <dbReference type="ARBA" id="ARBA00001968"/>
    </source>
</evidence>
<comment type="subunit">
    <text evidence="4 10">Homotrimer.</text>
</comment>
<dbReference type="InterPro" id="IPR036704">
    <property type="entry name" value="RraA/RraA-like_sf"/>
</dbReference>
<evidence type="ECO:0000256" key="5">
    <source>
        <dbReference type="ARBA" id="ARBA00022723"/>
    </source>
</evidence>
<dbReference type="PATRIC" id="fig|1674920.3.peg.2389"/>
<sequence>MTTCSSRVSTADLCDLYWDSIGPNIQQAFPGLVSLGGKRTCAGRAMTVTCVDDNVLIRELVSSPGNGQVLVIDGGASANRALLGDVQTAKAMNNGWAGLVINGYVRDRELLALLPFAVFALGTVPLRPLKTGAGHLGGAVSFLNITIAQGDWVYVDSDGLIVSKRALELPAEALTEQ</sequence>
<reference evidence="11 12" key="1">
    <citation type="submission" date="2015-06" db="EMBL/GenBank/DDBJ databases">
        <title>Draft genome sequence of an Antarctic Pseudomonas sp. strain KG01 with full potential for biotechnological applications.</title>
        <authorList>
            <person name="Pavlov M.S."/>
            <person name="Lira F."/>
            <person name="Martinez J.L."/>
            <person name="Marshall S.H."/>
        </authorList>
    </citation>
    <scope>NUCLEOTIDE SEQUENCE [LARGE SCALE GENOMIC DNA]</scope>
    <source>
        <strain evidence="11 12">KG01</strain>
    </source>
</reference>
<keyword evidence="6 10" id="KW-0456">Lyase</keyword>
<protein>
    <recommendedName>
        <fullName evidence="10">4-hydroxy-4-methyl-2-oxoglutarate aldolase</fullName>
        <shortName evidence="10">HMG aldolase</shortName>
        <ecNumber evidence="10">4.1.1.112</ecNumber>
        <ecNumber evidence="10">4.1.3.17</ecNumber>
    </recommendedName>
    <alternativeName>
        <fullName evidence="10">Oxaloacetate decarboxylase</fullName>
    </alternativeName>
</protein>
<proteinExistence type="inferred from homology"/>
<keyword evidence="9" id="KW-0460">Magnesium</keyword>
<evidence type="ECO:0000313" key="11">
    <source>
        <dbReference type="EMBL" id="KMT53655.1"/>
    </source>
</evidence>
<gene>
    <name evidence="11" type="ORF">ACR52_19970</name>
</gene>
<dbReference type="EMBL" id="LFMW01000013">
    <property type="protein sequence ID" value="KMT53655.1"/>
    <property type="molecule type" value="Genomic_DNA"/>
</dbReference>
<keyword evidence="5 9" id="KW-0479">Metal-binding</keyword>
<keyword evidence="12" id="KW-1185">Reference proteome</keyword>
<dbReference type="GO" id="GO:0051252">
    <property type="term" value="P:regulation of RNA metabolic process"/>
    <property type="evidence" value="ECO:0007669"/>
    <property type="project" value="InterPro"/>
</dbReference>
<dbReference type="Pfam" id="PF03737">
    <property type="entry name" value="RraA-like"/>
    <property type="match status" value="1"/>
</dbReference>
<dbReference type="GO" id="GO:0046872">
    <property type="term" value="F:metal ion binding"/>
    <property type="evidence" value="ECO:0007669"/>
    <property type="project" value="UniProtKB-KW"/>
</dbReference>
<comment type="catalytic activity">
    <reaction evidence="1 10">
        <text>4-hydroxy-4-methyl-2-oxoglutarate = 2 pyruvate</text>
        <dbReference type="Rhea" id="RHEA:22748"/>
        <dbReference type="ChEBI" id="CHEBI:15361"/>
        <dbReference type="ChEBI" id="CHEBI:58276"/>
        <dbReference type="EC" id="4.1.3.17"/>
    </reaction>
</comment>
<dbReference type="GO" id="GO:0008948">
    <property type="term" value="F:oxaloacetate decarboxylase activity"/>
    <property type="evidence" value="ECO:0007669"/>
    <property type="project" value="UniProtKB-EC"/>
</dbReference>
<organism evidence="11 12">
    <name type="scientific">Pseudomonas fildesensis</name>
    <dbReference type="NCBI Taxonomy" id="1674920"/>
    <lineage>
        <taxon>Bacteria</taxon>
        <taxon>Pseudomonadati</taxon>
        <taxon>Pseudomonadota</taxon>
        <taxon>Gammaproteobacteria</taxon>
        <taxon>Pseudomonadales</taxon>
        <taxon>Pseudomonadaceae</taxon>
        <taxon>Pseudomonas</taxon>
    </lineage>
</organism>
<dbReference type="Gene3D" id="3.50.30.40">
    <property type="entry name" value="Ribonuclease E inhibitor RraA/RraA-like"/>
    <property type="match status" value="1"/>
</dbReference>
<dbReference type="CDD" id="cd16841">
    <property type="entry name" value="RraA_family"/>
    <property type="match status" value="1"/>
</dbReference>
<feature type="binding site" evidence="9">
    <location>
        <position position="107"/>
    </location>
    <ligand>
        <name>Mg(2+)</name>
        <dbReference type="ChEBI" id="CHEBI:18420"/>
    </ligand>
</feature>
<dbReference type="STRING" id="1674920.ACR52_19970"/>
<name>A0A0J8FTS0_9PSED</name>
<dbReference type="GO" id="GO:0008428">
    <property type="term" value="F:ribonuclease inhibitor activity"/>
    <property type="evidence" value="ECO:0007669"/>
    <property type="project" value="InterPro"/>
</dbReference>
<evidence type="ECO:0000256" key="8">
    <source>
        <dbReference type="ARBA" id="ARBA00047973"/>
    </source>
</evidence>
<dbReference type="OrthoDB" id="943692at2"/>
<comment type="function">
    <text evidence="7 10">Catalyzes the aldol cleavage of 4-hydroxy-4-methyl-2-oxoglutarate (HMG) into 2 molecules of pyruvate. Also contains a secondary oxaloacetate (OAA) decarboxylase activity due to the common pyruvate enolate transition state formed following C-C bond cleavage in the retro-aldol and decarboxylation reactions.</text>
</comment>
<dbReference type="Proteomes" id="UP000037551">
    <property type="component" value="Unassembled WGS sequence"/>
</dbReference>
<dbReference type="PANTHER" id="PTHR33254">
    <property type="entry name" value="4-HYDROXY-4-METHYL-2-OXOGLUTARATE ALDOLASE 3-RELATED"/>
    <property type="match status" value="1"/>
</dbReference>
<evidence type="ECO:0000256" key="6">
    <source>
        <dbReference type="ARBA" id="ARBA00023239"/>
    </source>
</evidence>
<accession>A0A0J8FTS0</accession>
<comment type="catalytic activity">
    <reaction evidence="8 10">
        <text>oxaloacetate + H(+) = pyruvate + CO2</text>
        <dbReference type="Rhea" id="RHEA:15641"/>
        <dbReference type="ChEBI" id="CHEBI:15361"/>
        <dbReference type="ChEBI" id="CHEBI:15378"/>
        <dbReference type="ChEBI" id="CHEBI:16452"/>
        <dbReference type="ChEBI" id="CHEBI:16526"/>
        <dbReference type="EC" id="4.1.1.112"/>
    </reaction>
</comment>
<evidence type="ECO:0000313" key="12">
    <source>
        <dbReference type="Proteomes" id="UP000037551"/>
    </source>
</evidence>
<feature type="binding site" evidence="9">
    <location>
        <position position="106"/>
    </location>
    <ligand>
        <name>substrate</name>
    </ligand>
</feature>
<dbReference type="InterPro" id="IPR005493">
    <property type="entry name" value="RraA/RraA-like"/>
</dbReference>
<dbReference type="NCBIfam" id="NF006875">
    <property type="entry name" value="PRK09372.1"/>
    <property type="match status" value="1"/>
</dbReference>
<comment type="cofactor">
    <cofactor evidence="9">
        <name>Mg(2+)</name>
        <dbReference type="ChEBI" id="CHEBI:18420"/>
    </cofactor>
</comment>
<evidence type="ECO:0000256" key="3">
    <source>
        <dbReference type="ARBA" id="ARBA00008621"/>
    </source>
</evidence>
<evidence type="ECO:0000256" key="9">
    <source>
        <dbReference type="PIRSR" id="PIRSR605493-1"/>
    </source>
</evidence>
<dbReference type="RefSeq" id="WP_053221251.1">
    <property type="nucleotide sequence ID" value="NZ_LFMW01000013.1"/>
</dbReference>
<evidence type="ECO:0000256" key="7">
    <source>
        <dbReference type="ARBA" id="ARBA00025046"/>
    </source>
</evidence>
<dbReference type="NCBIfam" id="TIGR01935">
    <property type="entry name" value="NOT-MenG"/>
    <property type="match status" value="1"/>
</dbReference>
<comment type="cofactor">
    <cofactor evidence="2 10">
        <name>a divalent metal cation</name>
        <dbReference type="ChEBI" id="CHEBI:60240"/>
    </cofactor>
</comment>
<evidence type="ECO:0000256" key="10">
    <source>
        <dbReference type="RuleBase" id="RU004338"/>
    </source>
</evidence>
<dbReference type="GO" id="GO:0047443">
    <property type="term" value="F:4-hydroxy-4-methyl-2-oxoglutarate aldolase activity"/>
    <property type="evidence" value="ECO:0007669"/>
    <property type="project" value="UniProtKB-EC"/>
</dbReference>
<dbReference type="EC" id="4.1.1.112" evidence="10"/>
<dbReference type="PANTHER" id="PTHR33254:SF4">
    <property type="entry name" value="4-HYDROXY-4-METHYL-2-OXOGLUTARATE ALDOLASE 3-RELATED"/>
    <property type="match status" value="1"/>
</dbReference>
<comment type="caution">
    <text evidence="11">The sequence shown here is derived from an EMBL/GenBank/DDBJ whole genome shotgun (WGS) entry which is preliminary data.</text>
</comment>
<dbReference type="AlphaFoldDB" id="A0A0J8FTS0"/>
<evidence type="ECO:0000256" key="4">
    <source>
        <dbReference type="ARBA" id="ARBA00011233"/>
    </source>
</evidence>
<comment type="similarity">
    <text evidence="3 10">Belongs to the class II aldolase/RraA-like family.</text>
</comment>
<dbReference type="EC" id="4.1.3.17" evidence="10"/>
<dbReference type="InterPro" id="IPR010203">
    <property type="entry name" value="RraA"/>
</dbReference>
<evidence type="ECO:0000256" key="1">
    <source>
        <dbReference type="ARBA" id="ARBA00001342"/>
    </source>
</evidence>